<name>A0A8J6EZW2_ELECQ</name>
<evidence type="ECO:0000313" key="1">
    <source>
        <dbReference type="EMBL" id="KAG9477870.1"/>
    </source>
</evidence>
<gene>
    <name evidence="1" type="ORF">GDO78_013060</name>
</gene>
<organism evidence="1 2">
    <name type="scientific">Eleutherodactylus coqui</name>
    <name type="common">Puerto Rican coqui</name>
    <dbReference type="NCBI Taxonomy" id="57060"/>
    <lineage>
        <taxon>Eukaryota</taxon>
        <taxon>Metazoa</taxon>
        <taxon>Chordata</taxon>
        <taxon>Craniata</taxon>
        <taxon>Vertebrata</taxon>
        <taxon>Euteleostomi</taxon>
        <taxon>Amphibia</taxon>
        <taxon>Batrachia</taxon>
        <taxon>Anura</taxon>
        <taxon>Neobatrachia</taxon>
        <taxon>Hyloidea</taxon>
        <taxon>Eleutherodactylidae</taxon>
        <taxon>Eleutherodactylinae</taxon>
        <taxon>Eleutherodactylus</taxon>
        <taxon>Eleutherodactylus</taxon>
    </lineage>
</organism>
<reference evidence="1" key="1">
    <citation type="thesis" date="2020" institute="ProQuest LLC" country="789 East Eisenhower Parkway, Ann Arbor, MI, USA">
        <title>Comparative Genomics and Chromosome Evolution.</title>
        <authorList>
            <person name="Mudd A.B."/>
        </authorList>
    </citation>
    <scope>NUCLEOTIDE SEQUENCE</scope>
    <source>
        <strain evidence="1">HN-11 Male</strain>
        <tissue evidence="1">Kidney and liver</tissue>
    </source>
</reference>
<dbReference type="OrthoDB" id="10072024at2759"/>
<dbReference type="Proteomes" id="UP000770717">
    <property type="component" value="Unassembled WGS sequence"/>
</dbReference>
<comment type="caution">
    <text evidence="1">The sequence shown here is derived from an EMBL/GenBank/DDBJ whole genome shotgun (WGS) entry which is preliminary data.</text>
</comment>
<dbReference type="AlphaFoldDB" id="A0A8J6EZW2"/>
<keyword evidence="2" id="KW-1185">Reference proteome</keyword>
<protein>
    <submittedName>
        <fullName evidence="1">Uncharacterized protein</fullName>
    </submittedName>
</protein>
<dbReference type="EMBL" id="WNTK01000009">
    <property type="protein sequence ID" value="KAG9477870.1"/>
    <property type="molecule type" value="Genomic_DNA"/>
</dbReference>
<accession>A0A8J6EZW2</accession>
<evidence type="ECO:0000313" key="2">
    <source>
        <dbReference type="Proteomes" id="UP000770717"/>
    </source>
</evidence>
<proteinExistence type="predicted"/>
<sequence length="76" mass="8804">MTSSSSTLDLIVWVRRAVQCYLLLEKRSYFCYINWKNISSHFPIISEHTGMDMSTDIVALLVKGLYTVFSSHFHSQ</sequence>